<dbReference type="InterPro" id="IPR046947">
    <property type="entry name" value="LytR-like"/>
</dbReference>
<evidence type="ECO:0000259" key="2">
    <source>
        <dbReference type="PROSITE" id="PS50110"/>
    </source>
</evidence>
<organism evidence="4 5">
    <name type="scientific">Pedobacter jejuensis</name>
    <dbReference type="NCBI Taxonomy" id="1268550"/>
    <lineage>
        <taxon>Bacteria</taxon>
        <taxon>Pseudomonadati</taxon>
        <taxon>Bacteroidota</taxon>
        <taxon>Sphingobacteriia</taxon>
        <taxon>Sphingobacteriales</taxon>
        <taxon>Sphingobacteriaceae</taxon>
        <taxon>Pedobacter</taxon>
    </lineage>
</organism>
<feature type="domain" description="HTH LytTR-type" evidence="3">
    <location>
        <begin position="140"/>
        <end position="231"/>
    </location>
</feature>
<dbReference type="Pfam" id="PF00072">
    <property type="entry name" value="Response_reg"/>
    <property type="match status" value="1"/>
</dbReference>
<dbReference type="InterPro" id="IPR001789">
    <property type="entry name" value="Sig_transdc_resp-reg_receiver"/>
</dbReference>
<feature type="domain" description="Response regulatory" evidence="2">
    <location>
        <begin position="6"/>
        <end position="121"/>
    </location>
</feature>
<dbReference type="SUPFAM" id="SSF52172">
    <property type="entry name" value="CheY-like"/>
    <property type="match status" value="1"/>
</dbReference>
<evidence type="ECO:0000259" key="3">
    <source>
        <dbReference type="PROSITE" id="PS50930"/>
    </source>
</evidence>
<dbReference type="PROSITE" id="PS50110">
    <property type="entry name" value="RESPONSE_REGULATORY"/>
    <property type="match status" value="1"/>
</dbReference>
<dbReference type="OrthoDB" id="9787344at2"/>
<dbReference type="RefSeq" id="WP_123206449.1">
    <property type="nucleotide sequence ID" value="NZ_RBEE01000025.1"/>
</dbReference>
<dbReference type="SMART" id="SM00850">
    <property type="entry name" value="LytTR"/>
    <property type="match status" value="1"/>
</dbReference>
<proteinExistence type="predicted"/>
<sequence>MNSKLKCYIIDDEERAINSLEFLLDYYCNDLTDVVGSSSIYQDALIYLEKNKPDILFLDINLGTETGFDLLKTLGALPNTNIIIVTAYSEFALEAFSYETVNYLLKPVDPEALQKTINRIHSKKAGLSTADKPKVEAEQLFYPSKNGYTRLNYKDIICVKGDGSYVNIYLADTTLITASKNLSFFQQLLSSREEFIRVHKSYIINRLHIKQLNKQGGIKLIMQSDMQIPVSQAMKDMVMDIIGY</sequence>
<dbReference type="GO" id="GO:0003677">
    <property type="term" value="F:DNA binding"/>
    <property type="evidence" value="ECO:0007669"/>
    <property type="project" value="UniProtKB-KW"/>
</dbReference>
<name>A0A3N0BS11_9SPHI</name>
<dbReference type="Gene3D" id="2.40.50.1020">
    <property type="entry name" value="LytTr DNA-binding domain"/>
    <property type="match status" value="1"/>
</dbReference>
<keyword evidence="5" id="KW-1185">Reference proteome</keyword>
<dbReference type="InterPro" id="IPR007492">
    <property type="entry name" value="LytTR_DNA-bd_dom"/>
</dbReference>
<dbReference type="PANTHER" id="PTHR37299:SF1">
    <property type="entry name" value="STAGE 0 SPORULATION PROTEIN A HOMOLOG"/>
    <property type="match status" value="1"/>
</dbReference>
<dbReference type="AlphaFoldDB" id="A0A3N0BS11"/>
<dbReference type="GO" id="GO:0000156">
    <property type="term" value="F:phosphorelay response regulator activity"/>
    <property type="evidence" value="ECO:0007669"/>
    <property type="project" value="InterPro"/>
</dbReference>
<keyword evidence="4" id="KW-0238">DNA-binding</keyword>
<gene>
    <name evidence="4" type="ORF">D7004_13755</name>
</gene>
<dbReference type="Proteomes" id="UP000274046">
    <property type="component" value="Unassembled WGS sequence"/>
</dbReference>
<dbReference type="PANTHER" id="PTHR37299">
    <property type="entry name" value="TRANSCRIPTIONAL REGULATOR-RELATED"/>
    <property type="match status" value="1"/>
</dbReference>
<evidence type="ECO:0000256" key="1">
    <source>
        <dbReference type="PROSITE-ProRule" id="PRU00169"/>
    </source>
</evidence>
<reference evidence="4 5" key="1">
    <citation type="submission" date="2018-10" db="EMBL/GenBank/DDBJ databases">
        <title>Genome sequencing of Pedobacter jejuensis TNB23.</title>
        <authorList>
            <person name="Cho Y.-J."/>
            <person name="Cho A."/>
            <person name="Kim O.-S."/>
        </authorList>
    </citation>
    <scope>NUCLEOTIDE SEQUENCE [LARGE SCALE GENOMIC DNA]</scope>
    <source>
        <strain evidence="4 5">TNB23</strain>
    </source>
</reference>
<protein>
    <submittedName>
        <fullName evidence="4">DNA-binding response regulator</fullName>
    </submittedName>
</protein>
<accession>A0A3N0BS11</accession>
<dbReference type="EMBL" id="RBEE01000025">
    <property type="protein sequence ID" value="RNL51856.1"/>
    <property type="molecule type" value="Genomic_DNA"/>
</dbReference>
<dbReference type="PROSITE" id="PS50930">
    <property type="entry name" value="HTH_LYTTR"/>
    <property type="match status" value="1"/>
</dbReference>
<evidence type="ECO:0000313" key="5">
    <source>
        <dbReference type="Proteomes" id="UP000274046"/>
    </source>
</evidence>
<evidence type="ECO:0000313" key="4">
    <source>
        <dbReference type="EMBL" id="RNL51856.1"/>
    </source>
</evidence>
<dbReference type="Gene3D" id="3.40.50.2300">
    <property type="match status" value="1"/>
</dbReference>
<dbReference type="InterPro" id="IPR011006">
    <property type="entry name" value="CheY-like_superfamily"/>
</dbReference>
<dbReference type="SMART" id="SM00448">
    <property type="entry name" value="REC"/>
    <property type="match status" value="1"/>
</dbReference>
<keyword evidence="1" id="KW-0597">Phosphoprotein</keyword>
<feature type="modified residue" description="4-aspartylphosphate" evidence="1">
    <location>
        <position position="59"/>
    </location>
</feature>
<dbReference type="Pfam" id="PF04397">
    <property type="entry name" value="LytTR"/>
    <property type="match status" value="1"/>
</dbReference>
<comment type="caution">
    <text evidence="4">The sequence shown here is derived from an EMBL/GenBank/DDBJ whole genome shotgun (WGS) entry which is preliminary data.</text>
</comment>